<dbReference type="AlphaFoldDB" id="A0A6C0J1U1"/>
<dbReference type="EMBL" id="MN740294">
    <property type="protein sequence ID" value="QHT98635.1"/>
    <property type="molecule type" value="Genomic_DNA"/>
</dbReference>
<reference evidence="1" key="1">
    <citation type="journal article" date="2020" name="Nature">
        <title>Giant virus diversity and host interactions through global metagenomics.</title>
        <authorList>
            <person name="Schulz F."/>
            <person name="Roux S."/>
            <person name="Paez-Espino D."/>
            <person name="Jungbluth S."/>
            <person name="Walsh D.A."/>
            <person name="Denef V.J."/>
            <person name="McMahon K.D."/>
            <person name="Konstantinidis K.T."/>
            <person name="Eloe-Fadrosh E.A."/>
            <person name="Kyrpides N.C."/>
            <person name="Woyke T."/>
        </authorList>
    </citation>
    <scope>NUCLEOTIDE SEQUENCE</scope>
    <source>
        <strain evidence="1">GVMAG-M-3300025676-16</strain>
    </source>
</reference>
<organism evidence="1">
    <name type="scientific">viral metagenome</name>
    <dbReference type="NCBI Taxonomy" id="1070528"/>
    <lineage>
        <taxon>unclassified sequences</taxon>
        <taxon>metagenomes</taxon>
        <taxon>organismal metagenomes</taxon>
    </lineage>
</organism>
<proteinExistence type="predicted"/>
<evidence type="ECO:0000313" key="1">
    <source>
        <dbReference type="EMBL" id="QHT98635.1"/>
    </source>
</evidence>
<sequence>MPKTIQTKTSRQKVEYLRELKDYNNLIKEHKILSQIKSEKRSYIQRQKYFSIVFKLNKLKKNLKID</sequence>
<protein>
    <submittedName>
        <fullName evidence="1">Uncharacterized protein</fullName>
    </submittedName>
</protein>
<name>A0A6C0J1U1_9ZZZZ</name>
<accession>A0A6C0J1U1</accession>